<keyword evidence="2" id="KW-1185">Reference proteome</keyword>
<dbReference type="PANTHER" id="PTHR33063">
    <property type="entry name" value="OS02G0583500 PROTEIN"/>
    <property type="match status" value="1"/>
</dbReference>
<evidence type="ECO:0000313" key="1">
    <source>
        <dbReference type="EMBL" id="TKW00924.1"/>
    </source>
</evidence>
<protein>
    <submittedName>
        <fullName evidence="1">Uncharacterized protein</fullName>
    </submittedName>
</protein>
<proteinExistence type="predicted"/>
<gene>
    <name evidence="1" type="ORF">SEVIR_8G145200v2</name>
</gene>
<dbReference type="EMBL" id="CM016559">
    <property type="protein sequence ID" value="TKW00924.1"/>
    <property type="molecule type" value="Genomic_DNA"/>
</dbReference>
<accession>A0A4U6TIF5</accession>
<dbReference type="PANTHER" id="PTHR33063:SF15">
    <property type="entry name" value="TRANSPOSASE, PTTA_EN_SPM, PLANT"/>
    <property type="match status" value="1"/>
</dbReference>
<dbReference type="Proteomes" id="UP000298652">
    <property type="component" value="Chromosome 8"/>
</dbReference>
<evidence type="ECO:0000313" key="2">
    <source>
        <dbReference type="Proteomes" id="UP000298652"/>
    </source>
</evidence>
<dbReference type="AlphaFoldDB" id="A0A4U6TIF5"/>
<sequence>MALAHLLKSRIIIHVAHILYFLNYSTIIKQTSKFGRVGQFDIDTTSQPVIEARTDMLKSQQRQGRYRLKKKYFNGLAANEVPTKNHVTTMNDDQWNKLERCTTNTSNCGQVRYPQRTRSRSYVAQAHVVKQVEGDATPIDLFKNFHCNKNGYTAPVQAAIARMEQIIVQPGDDQPKTATEAVAEVVQSRTFREVAGIHPPPKKRTRVGTALQVEEIQADLERNHGL</sequence>
<organism evidence="1 2">
    <name type="scientific">Setaria viridis</name>
    <name type="common">Green bristlegrass</name>
    <name type="synonym">Setaria italica subsp. viridis</name>
    <dbReference type="NCBI Taxonomy" id="4556"/>
    <lineage>
        <taxon>Eukaryota</taxon>
        <taxon>Viridiplantae</taxon>
        <taxon>Streptophyta</taxon>
        <taxon>Embryophyta</taxon>
        <taxon>Tracheophyta</taxon>
        <taxon>Spermatophyta</taxon>
        <taxon>Magnoliopsida</taxon>
        <taxon>Liliopsida</taxon>
        <taxon>Poales</taxon>
        <taxon>Poaceae</taxon>
        <taxon>PACMAD clade</taxon>
        <taxon>Panicoideae</taxon>
        <taxon>Panicodae</taxon>
        <taxon>Paniceae</taxon>
        <taxon>Cenchrinae</taxon>
        <taxon>Setaria</taxon>
    </lineage>
</organism>
<dbReference type="Gramene" id="TKW00924">
    <property type="protein sequence ID" value="TKW00924"/>
    <property type="gene ID" value="SEVIR_8G145200v2"/>
</dbReference>
<reference evidence="1" key="1">
    <citation type="submission" date="2019-03" db="EMBL/GenBank/DDBJ databases">
        <title>WGS assembly of Setaria viridis.</title>
        <authorList>
            <person name="Huang P."/>
            <person name="Jenkins J."/>
            <person name="Grimwood J."/>
            <person name="Barry K."/>
            <person name="Healey A."/>
            <person name="Mamidi S."/>
            <person name="Sreedasyam A."/>
            <person name="Shu S."/>
            <person name="Feldman M."/>
            <person name="Wu J."/>
            <person name="Yu Y."/>
            <person name="Chen C."/>
            <person name="Johnson J."/>
            <person name="Rokhsar D."/>
            <person name="Baxter I."/>
            <person name="Schmutz J."/>
            <person name="Brutnell T."/>
            <person name="Kellogg E."/>
        </authorList>
    </citation>
    <scope>NUCLEOTIDE SEQUENCE [LARGE SCALE GENOMIC DNA]</scope>
</reference>
<name>A0A4U6TIF5_SETVI</name>